<dbReference type="AlphaFoldDB" id="A0A151MRA3"/>
<dbReference type="EMBL" id="AKHW03005399">
    <property type="protein sequence ID" value="KYO27081.1"/>
    <property type="molecule type" value="Genomic_DNA"/>
</dbReference>
<protein>
    <submittedName>
        <fullName evidence="1">Uncharacterized protein</fullName>
    </submittedName>
</protein>
<sequence>MGMNVKTLKGFEKLSSATSSTLAWAQEVKKKLAMEDTWVEPMVWGTLEWEMVWSQLSTALLLSWDKGEDTQPPAGYAELLCVQFTPGLCWGLCDAMPSQRFLCAMAPQPLGGHTGPVLLCLLLATLVSGDPSCRRCPVSPQDHCCRNTRLCTCKGQSLDIWLNSSSTRFDLCKCNASICCMAYTFSKKIPLNYTNDFQGQAIMKQGTFHAPEVSKGDHGSYRFFNIDHNTCLLKVDIELSGAAAWPLCTMLLLLLGLVTSIVL</sequence>
<gene>
    <name evidence="1" type="ORF">Y1Q_0018171</name>
</gene>
<evidence type="ECO:0000313" key="1">
    <source>
        <dbReference type="EMBL" id="KYO27081.1"/>
    </source>
</evidence>
<dbReference type="Proteomes" id="UP000050525">
    <property type="component" value="Unassembled WGS sequence"/>
</dbReference>
<accession>A0A151MRA3</accession>
<reference evidence="1 2" key="1">
    <citation type="journal article" date="2012" name="Genome Biol.">
        <title>Sequencing three crocodilian genomes to illuminate the evolution of archosaurs and amniotes.</title>
        <authorList>
            <person name="St John J.A."/>
            <person name="Braun E.L."/>
            <person name="Isberg S.R."/>
            <person name="Miles L.G."/>
            <person name="Chong A.Y."/>
            <person name="Gongora J."/>
            <person name="Dalzell P."/>
            <person name="Moran C."/>
            <person name="Bed'hom B."/>
            <person name="Abzhanov A."/>
            <person name="Burgess S.C."/>
            <person name="Cooksey A.M."/>
            <person name="Castoe T.A."/>
            <person name="Crawford N.G."/>
            <person name="Densmore L.D."/>
            <person name="Drew J.C."/>
            <person name="Edwards S.V."/>
            <person name="Faircloth B.C."/>
            <person name="Fujita M.K."/>
            <person name="Greenwold M.J."/>
            <person name="Hoffmann F.G."/>
            <person name="Howard J.M."/>
            <person name="Iguchi T."/>
            <person name="Janes D.E."/>
            <person name="Khan S.Y."/>
            <person name="Kohno S."/>
            <person name="de Koning A.J."/>
            <person name="Lance S.L."/>
            <person name="McCarthy F.M."/>
            <person name="McCormack J.E."/>
            <person name="Merchant M.E."/>
            <person name="Peterson D.G."/>
            <person name="Pollock D.D."/>
            <person name="Pourmand N."/>
            <person name="Raney B.J."/>
            <person name="Roessler K.A."/>
            <person name="Sanford J.R."/>
            <person name="Sawyer R.H."/>
            <person name="Schmidt C.J."/>
            <person name="Triplett E.W."/>
            <person name="Tuberville T.D."/>
            <person name="Venegas-Anaya M."/>
            <person name="Howard J.T."/>
            <person name="Jarvis E.D."/>
            <person name="Guillette L.J.Jr."/>
            <person name="Glenn T.C."/>
            <person name="Green R.E."/>
            <person name="Ray D.A."/>
        </authorList>
    </citation>
    <scope>NUCLEOTIDE SEQUENCE [LARGE SCALE GENOMIC DNA]</scope>
    <source>
        <strain evidence="1">KSC_2009_1</strain>
    </source>
</reference>
<comment type="caution">
    <text evidence="1">The sequence shown here is derived from an EMBL/GenBank/DDBJ whole genome shotgun (WGS) entry which is preliminary data.</text>
</comment>
<keyword evidence="2" id="KW-1185">Reference proteome</keyword>
<evidence type="ECO:0000313" key="2">
    <source>
        <dbReference type="Proteomes" id="UP000050525"/>
    </source>
</evidence>
<organism evidence="1 2">
    <name type="scientific">Alligator mississippiensis</name>
    <name type="common">American alligator</name>
    <dbReference type="NCBI Taxonomy" id="8496"/>
    <lineage>
        <taxon>Eukaryota</taxon>
        <taxon>Metazoa</taxon>
        <taxon>Chordata</taxon>
        <taxon>Craniata</taxon>
        <taxon>Vertebrata</taxon>
        <taxon>Euteleostomi</taxon>
        <taxon>Archelosauria</taxon>
        <taxon>Archosauria</taxon>
        <taxon>Crocodylia</taxon>
        <taxon>Alligatoridae</taxon>
        <taxon>Alligatorinae</taxon>
        <taxon>Alligator</taxon>
    </lineage>
</organism>
<name>A0A151MRA3_ALLMI</name>
<proteinExistence type="predicted"/>